<dbReference type="RefSeq" id="WP_390354790.1">
    <property type="nucleotide sequence ID" value="NZ_JBHUIZ010000006.1"/>
</dbReference>
<feature type="domain" description="N-acetyltransferase" evidence="1">
    <location>
        <begin position="132"/>
        <end position="267"/>
    </location>
</feature>
<keyword evidence="3" id="KW-1185">Reference proteome</keyword>
<comment type="caution">
    <text evidence="2">The sequence shown here is derived from an EMBL/GenBank/DDBJ whole genome shotgun (WGS) entry which is preliminary data.</text>
</comment>
<protein>
    <submittedName>
        <fullName evidence="2">GNAT family N-acetyltransferase</fullName>
    </submittedName>
</protein>
<dbReference type="Pfam" id="PF00583">
    <property type="entry name" value="Acetyltransf_1"/>
    <property type="match status" value="1"/>
</dbReference>
<dbReference type="Gene3D" id="3.40.630.30">
    <property type="match status" value="1"/>
</dbReference>
<dbReference type="Proteomes" id="UP001281447">
    <property type="component" value="Unassembled WGS sequence"/>
</dbReference>
<evidence type="ECO:0000259" key="1">
    <source>
        <dbReference type="PROSITE" id="PS51186"/>
    </source>
</evidence>
<evidence type="ECO:0000313" key="3">
    <source>
        <dbReference type="Proteomes" id="UP001281447"/>
    </source>
</evidence>
<name>A0ABU5C4Y3_9BACI</name>
<dbReference type="EMBL" id="JAWDIP010000003">
    <property type="protein sequence ID" value="MDY0394385.1"/>
    <property type="molecule type" value="Genomic_DNA"/>
</dbReference>
<accession>A0ABU5C4Y3</accession>
<gene>
    <name evidence="2" type="ORF">RWE15_07885</name>
</gene>
<proteinExistence type="predicted"/>
<evidence type="ECO:0000313" key="2">
    <source>
        <dbReference type="EMBL" id="MDY0394385.1"/>
    </source>
</evidence>
<reference evidence="2 3" key="1">
    <citation type="submission" date="2023-10" db="EMBL/GenBank/DDBJ databases">
        <title>Virgibacillus halophilus 5B73C genome.</title>
        <authorList>
            <person name="Miliotis G."/>
            <person name="Sengupta P."/>
            <person name="Hameed A."/>
            <person name="Chuvochina M."/>
            <person name="Mcdonagh F."/>
            <person name="Simpson A.C."/>
            <person name="Singh N.K."/>
            <person name="Rekha P.D."/>
            <person name="Raman K."/>
            <person name="Hugenholtz P."/>
            <person name="Venkateswaran K."/>
        </authorList>
    </citation>
    <scope>NUCLEOTIDE SEQUENCE [LARGE SCALE GENOMIC DNA]</scope>
    <source>
        <strain evidence="2 3">5B73C</strain>
    </source>
</reference>
<dbReference type="InterPro" id="IPR016181">
    <property type="entry name" value="Acyl_CoA_acyltransferase"/>
</dbReference>
<dbReference type="InterPro" id="IPR000182">
    <property type="entry name" value="GNAT_dom"/>
</dbReference>
<organism evidence="2 3">
    <name type="scientific">Tigheibacillus halophilus</name>
    <dbReference type="NCBI Taxonomy" id="361280"/>
    <lineage>
        <taxon>Bacteria</taxon>
        <taxon>Bacillati</taxon>
        <taxon>Bacillota</taxon>
        <taxon>Bacilli</taxon>
        <taxon>Bacillales</taxon>
        <taxon>Bacillaceae</taxon>
        <taxon>Tigheibacillus</taxon>
    </lineage>
</organism>
<dbReference type="PROSITE" id="PS51186">
    <property type="entry name" value="GNAT"/>
    <property type="match status" value="1"/>
</dbReference>
<sequence length="267" mass="30265">MYWTKQFGKKIMRSDIDLLASKLIAIRDRDGNPMEAEMQHFGNASAFICRGIPGHTFNIVKGLTQEDMIYIDDIFNFYLDRNIPIRFELEPECASAEIFACLTEKGCYQSGFHTVLYGNAKDCINHDHPEDITVRSLEKSEFRLFAEIYVKAFGMPDFTSKEVACNNAILHEDKHWQFFIASYQGEPAGIAVLYLKDDVGTLAASATLPYMRKRGLHRAMIDKRIHAALKKNIHLITGQASFGSISQYNMEKAGLQVAYTKAIWTAS</sequence>
<dbReference type="SUPFAM" id="SSF55729">
    <property type="entry name" value="Acyl-CoA N-acyltransferases (Nat)"/>
    <property type="match status" value="1"/>
</dbReference>